<feature type="zinc finger region" description="C3H1-type" evidence="9">
    <location>
        <begin position="65"/>
        <end position="92"/>
    </location>
</feature>
<evidence type="ECO:0000256" key="2">
    <source>
        <dbReference type="ARBA" id="ARBA00022664"/>
    </source>
</evidence>
<organism evidence="14">
    <name type="scientific">Phaeodactylum tricornutum</name>
    <name type="common">Diatom</name>
    <dbReference type="NCBI Taxonomy" id="2850"/>
    <lineage>
        <taxon>Eukaryota</taxon>
        <taxon>Sar</taxon>
        <taxon>Stramenopiles</taxon>
        <taxon>Ochrophyta</taxon>
        <taxon>Bacillariophyta</taxon>
        <taxon>Bacillariophyceae</taxon>
        <taxon>Bacillariophycidae</taxon>
        <taxon>Naviculales</taxon>
        <taxon>Phaeodactylaceae</taxon>
        <taxon>Phaeodactylum</taxon>
    </lineage>
</organism>
<feature type="domain" description="YTH" evidence="12">
    <location>
        <begin position="265"/>
        <end position="394"/>
    </location>
</feature>
<dbReference type="GO" id="GO:0003723">
    <property type="term" value="F:RNA binding"/>
    <property type="evidence" value="ECO:0007669"/>
    <property type="project" value="UniProtKB-KW"/>
</dbReference>
<name>A0A8J9SCJ7_PHATR</name>
<dbReference type="InterPro" id="IPR000571">
    <property type="entry name" value="Znf_CCCH"/>
</dbReference>
<keyword evidence="6 9" id="KW-0862">Zinc</keyword>
<evidence type="ECO:0000256" key="8">
    <source>
        <dbReference type="ARBA" id="ARBA00023242"/>
    </source>
</evidence>
<dbReference type="SUPFAM" id="SSF90229">
    <property type="entry name" value="CCCH zinc finger"/>
    <property type="match status" value="2"/>
</dbReference>
<dbReference type="FunFam" id="4.10.1000.10:FF:000003">
    <property type="entry name" value="Zinc finger CCCH domain-containing protein"/>
    <property type="match status" value="1"/>
</dbReference>
<dbReference type="Gene3D" id="4.10.1000.10">
    <property type="entry name" value="Zinc finger, CCCH-type"/>
    <property type="match status" value="2"/>
</dbReference>
<dbReference type="Pfam" id="PF10539">
    <property type="entry name" value="Dev_Cell_Death"/>
    <property type="match status" value="1"/>
</dbReference>
<evidence type="ECO:0000259" key="13">
    <source>
        <dbReference type="PROSITE" id="PS51222"/>
    </source>
</evidence>
<dbReference type="SMART" id="SM00356">
    <property type="entry name" value="ZnF_C3H1"/>
    <property type="match status" value="4"/>
</dbReference>
<keyword evidence="7" id="KW-0694">RNA-binding</keyword>
<dbReference type="SMART" id="SM00767">
    <property type="entry name" value="DCD"/>
    <property type="match status" value="1"/>
</dbReference>
<evidence type="ECO:0000256" key="9">
    <source>
        <dbReference type="PROSITE-ProRule" id="PRU00723"/>
    </source>
</evidence>
<dbReference type="GO" id="GO:0008270">
    <property type="term" value="F:zinc ion binding"/>
    <property type="evidence" value="ECO:0007669"/>
    <property type="project" value="UniProtKB-KW"/>
</dbReference>
<dbReference type="Proteomes" id="UP000836788">
    <property type="component" value="Chromosome 4"/>
</dbReference>
<evidence type="ECO:0000256" key="4">
    <source>
        <dbReference type="ARBA" id="ARBA00022737"/>
    </source>
</evidence>
<dbReference type="GO" id="GO:0006397">
    <property type="term" value="P:mRNA processing"/>
    <property type="evidence" value="ECO:0007669"/>
    <property type="project" value="UniProtKB-KW"/>
</dbReference>
<feature type="zinc finger region" description="C3H1-type" evidence="9">
    <location>
        <begin position="182"/>
        <end position="209"/>
    </location>
</feature>
<evidence type="ECO:0000259" key="11">
    <source>
        <dbReference type="PROSITE" id="PS50103"/>
    </source>
</evidence>
<evidence type="ECO:0000256" key="6">
    <source>
        <dbReference type="ARBA" id="ARBA00022833"/>
    </source>
</evidence>
<feature type="domain" description="DCD" evidence="13">
    <location>
        <begin position="433"/>
        <end position="566"/>
    </location>
</feature>
<feature type="region of interest" description="Disordered" evidence="10">
    <location>
        <begin position="212"/>
        <end position="232"/>
    </location>
</feature>
<protein>
    <recommendedName>
        <fullName evidence="15">Cleavage and polyadenylation specificity factor subunit 4</fullName>
    </recommendedName>
</protein>
<keyword evidence="8" id="KW-0539">Nucleus</keyword>
<sequence>MTAATSVLPKEPLTVNEVEYDFENFALEHGIPETLDPLPYRKEGSVFATGDEAKPVLTSAKHDPRLRTVVCRHWLRDLCMKGTACEFLHQYDLSKMPLCRHGERCKIKDCPFRHISEANRMECVFYSQGFCIHGPFCRYKHIRRAREDLPAVADFTLGLSQMQASKDGEKVTKRTAPKPNEFYKISLCKHFLQGSCPFAENCHFAHGESELRKFPRKDENEEEGEGGDELTDNMFVNQDTTTIDYFQGGASGGGKPNPILEPDQAKFYIVRAATHHDLAISTVQNEWYLQRKHAQAMNAAYQDGKHQVMIFFTVSDSNHIQGAALLTAPGVYQKSSDNGKDPFCHRISLEWFRTTELPIETALGVASDLLLPTSSTQYCQDMSSTTGESLMKAIWNAPLVTLFESWSGEQEPPTPDALLTDFRAPTDPAWPTIPGPGFIFGCSSDTMDECLGLGIFGLPSHMKAAASSIRPGASIFLFNVTDRLLFGIFEALTHAKMNIEPSAFSKNPKAVSSPFPVQIRVRISLECPPLEDTDAILNDILRSRGQGRIGPLTHPQTEAVASLLANQCGALSYMLEYQQGIQEGVPVRAPPIALPPYKLSKTI</sequence>
<dbReference type="InterPro" id="IPR013989">
    <property type="entry name" value="Dev_and_cell_death_domain"/>
</dbReference>
<evidence type="ECO:0000256" key="5">
    <source>
        <dbReference type="ARBA" id="ARBA00022771"/>
    </source>
</evidence>
<dbReference type="PROSITE" id="PS50882">
    <property type="entry name" value="YTH"/>
    <property type="match status" value="1"/>
</dbReference>
<proteinExistence type="predicted"/>
<evidence type="ECO:0000313" key="14">
    <source>
        <dbReference type="EMBL" id="CAG9288850.1"/>
    </source>
</evidence>
<feature type="domain" description="C3H1-type" evidence="11">
    <location>
        <begin position="65"/>
        <end position="92"/>
    </location>
</feature>
<dbReference type="InterPro" id="IPR045348">
    <property type="entry name" value="CPSF4/Yth1"/>
</dbReference>
<dbReference type="GO" id="GO:0010468">
    <property type="term" value="P:regulation of gene expression"/>
    <property type="evidence" value="ECO:0007669"/>
    <property type="project" value="UniProtKB-ARBA"/>
</dbReference>
<evidence type="ECO:0000256" key="10">
    <source>
        <dbReference type="SAM" id="MobiDB-lite"/>
    </source>
</evidence>
<keyword evidence="4" id="KW-0677">Repeat</keyword>
<evidence type="ECO:0000256" key="3">
    <source>
        <dbReference type="ARBA" id="ARBA00022723"/>
    </source>
</evidence>
<accession>A0A8J9SCJ7</accession>
<dbReference type="AlphaFoldDB" id="A0A8J9SCJ7"/>
<feature type="compositionally biased region" description="Acidic residues" evidence="10">
    <location>
        <begin position="220"/>
        <end position="231"/>
    </location>
</feature>
<dbReference type="PANTHER" id="PTHR23102">
    <property type="entry name" value="CLEAVAGE AND POLYADENYLATION SPECIFICITY FACTOR SUBUNIT 4-RELATED"/>
    <property type="match status" value="1"/>
</dbReference>
<dbReference type="Pfam" id="PF04146">
    <property type="entry name" value="YTH"/>
    <property type="match status" value="1"/>
</dbReference>
<dbReference type="Pfam" id="PF00642">
    <property type="entry name" value="zf-CCCH"/>
    <property type="match status" value="1"/>
</dbReference>
<gene>
    <name evidence="14" type="ORF">PTTT1_LOCUS39807</name>
</gene>
<dbReference type="PANTHER" id="PTHR23102:SF24">
    <property type="entry name" value="CLEAVAGE AND POLYADENYLATION SPECIFICITY FACTOR SUBUNIT 4"/>
    <property type="match status" value="1"/>
</dbReference>
<feature type="domain" description="C3H1-type" evidence="11">
    <location>
        <begin position="182"/>
        <end position="209"/>
    </location>
</feature>
<dbReference type="GO" id="GO:0005634">
    <property type="term" value="C:nucleus"/>
    <property type="evidence" value="ECO:0007669"/>
    <property type="project" value="UniProtKB-SubCell"/>
</dbReference>
<evidence type="ECO:0008006" key="15">
    <source>
        <dbReference type="Google" id="ProtNLM"/>
    </source>
</evidence>
<reference evidence="14" key="1">
    <citation type="submission" date="2022-02" db="EMBL/GenBank/DDBJ databases">
        <authorList>
            <person name="Giguere J D."/>
        </authorList>
    </citation>
    <scope>NUCLEOTIDE SEQUENCE</scope>
    <source>
        <strain evidence="14">CCAP 1055/1</strain>
    </source>
</reference>
<dbReference type="InterPro" id="IPR007275">
    <property type="entry name" value="YTH_domain"/>
</dbReference>
<feature type="domain" description="C3H1-type" evidence="11">
    <location>
        <begin position="117"/>
        <end position="144"/>
    </location>
</feature>
<dbReference type="InterPro" id="IPR036855">
    <property type="entry name" value="Znf_CCCH_sf"/>
</dbReference>
<keyword evidence="3 9" id="KW-0479">Metal-binding</keyword>
<dbReference type="GO" id="GO:0051252">
    <property type="term" value="P:regulation of RNA metabolic process"/>
    <property type="evidence" value="ECO:0007669"/>
    <property type="project" value="UniProtKB-ARBA"/>
</dbReference>
<dbReference type="Gene3D" id="3.10.590.10">
    <property type="entry name" value="ph1033 like domains"/>
    <property type="match status" value="1"/>
</dbReference>
<dbReference type="PROSITE" id="PS50103">
    <property type="entry name" value="ZF_C3H1"/>
    <property type="match status" value="3"/>
</dbReference>
<evidence type="ECO:0000259" key="12">
    <source>
        <dbReference type="PROSITE" id="PS50882"/>
    </source>
</evidence>
<evidence type="ECO:0000256" key="7">
    <source>
        <dbReference type="ARBA" id="ARBA00022884"/>
    </source>
</evidence>
<keyword evidence="5 9" id="KW-0863">Zinc-finger</keyword>
<feature type="zinc finger region" description="C3H1-type" evidence="9">
    <location>
        <begin position="117"/>
        <end position="144"/>
    </location>
</feature>
<dbReference type="PROSITE" id="PS51222">
    <property type="entry name" value="DCD"/>
    <property type="match status" value="1"/>
</dbReference>
<keyword evidence="2" id="KW-0507">mRNA processing</keyword>
<dbReference type="EMBL" id="OU594945">
    <property type="protein sequence ID" value="CAG9288850.1"/>
    <property type="molecule type" value="Genomic_DNA"/>
</dbReference>
<comment type="subcellular location">
    <subcellularLocation>
        <location evidence="1">Nucleus</location>
    </subcellularLocation>
</comment>
<evidence type="ECO:0000256" key="1">
    <source>
        <dbReference type="ARBA" id="ARBA00004123"/>
    </source>
</evidence>